<sequence length="104" mass="11984">MCILELDANTFGGLIELNSGYTSFSTSYIQEEVAYLLLQINKIRATKMDQKVQQIVTDEEVPKDELLVELYVEFNVNRYFKVKKGETLGPDIKHNVKRNMCCCL</sequence>
<accession>A0ABQ9IWQ5</accession>
<proteinExistence type="predicted"/>
<evidence type="ECO:0000313" key="2">
    <source>
        <dbReference type="Proteomes" id="UP001162164"/>
    </source>
</evidence>
<keyword evidence="2" id="KW-1185">Reference proteome</keyword>
<dbReference type="EMBL" id="JAPWTJ010002133">
    <property type="protein sequence ID" value="KAJ8967794.1"/>
    <property type="molecule type" value="Genomic_DNA"/>
</dbReference>
<reference evidence="1" key="1">
    <citation type="journal article" date="2023" name="Insect Mol. Biol.">
        <title>Genome sequencing provides insights into the evolution of gene families encoding plant cell wall-degrading enzymes in longhorned beetles.</title>
        <authorList>
            <person name="Shin N.R."/>
            <person name="Okamura Y."/>
            <person name="Kirsch R."/>
            <person name="Pauchet Y."/>
        </authorList>
    </citation>
    <scope>NUCLEOTIDE SEQUENCE</scope>
    <source>
        <strain evidence="1">MMC_N1</strain>
    </source>
</reference>
<gene>
    <name evidence="1" type="ORF">NQ317_014820</name>
</gene>
<dbReference type="Proteomes" id="UP001162164">
    <property type="component" value="Unassembled WGS sequence"/>
</dbReference>
<organism evidence="1 2">
    <name type="scientific">Molorchus minor</name>
    <dbReference type="NCBI Taxonomy" id="1323400"/>
    <lineage>
        <taxon>Eukaryota</taxon>
        <taxon>Metazoa</taxon>
        <taxon>Ecdysozoa</taxon>
        <taxon>Arthropoda</taxon>
        <taxon>Hexapoda</taxon>
        <taxon>Insecta</taxon>
        <taxon>Pterygota</taxon>
        <taxon>Neoptera</taxon>
        <taxon>Endopterygota</taxon>
        <taxon>Coleoptera</taxon>
        <taxon>Polyphaga</taxon>
        <taxon>Cucujiformia</taxon>
        <taxon>Chrysomeloidea</taxon>
        <taxon>Cerambycidae</taxon>
        <taxon>Lamiinae</taxon>
        <taxon>Monochamini</taxon>
        <taxon>Molorchus</taxon>
    </lineage>
</organism>
<evidence type="ECO:0000313" key="1">
    <source>
        <dbReference type="EMBL" id="KAJ8967794.1"/>
    </source>
</evidence>
<protein>
    <submittedName>
        <fullName evidence="1">Uncharacterized protein</fullName>
    </submittedName>
</protein>
<name>A0ABQ9IWQ5_9CUCU</name>
<comment type="caution">
    <text evidence="1">The sequence shown here is derived from an EMBL/GenBank/DDBJ whole genome shotgun (WGS) entry which is preliminary data.</text>
</comment>